<dbReference type="Proteomes" id="UP000230638">
    <property type="component" value="Unassembled WGS sequence"/>
</dbReference>
<keyword evidence="2" id="KW-1133">Transmembrane helix</keyword>
<dbReference type="EMBL" id="PCTL01000016">
    <property type="protein sequence ID" value="PIP73575.1"/>
    <property type="molecule type" value="Genomic_DNA"/>
</dbReference>
<feature type="transmembrane region" description="Helical" evidence="2">
    <location>
        <begin position="44"/>
        <end position="62"/>
    </location>
</feature>
<protein>
    <recommendedName>
        <fullName evidence="5">DUF3105 domain-containing protein</fullName>
    </recommendedName>
</protein>
<dbReference type="AlphaFoldDB" id="A0A2H0CUG6"/>
<dbReference type="InterPro" id="IPR021454">
    <property type="entry name" value="DUF3105"/>
</dbReference>
<evidence type="ECO:0000313" key="3">
    <source>
        <dbReference type="EMBL" id="PIP73575.1"/>
    </source>
</evidence>
<keyword evidence="2" id="KW-0472">Membrane</keyword>
<dbReference type="Pfam" id="PF11303">
    <property type="entry name" value="DUF3105"/>
    <property type="match status" value="1"/>
</dbReference>
<organism evidence="3 4">
    <name type="scientific">Candidatus Lloydbacteria bacterium CG22_combo_CG10-13_8_21_14_all_47_15</name>
    <dbReference type="NCBI Taxonomy" id="1974635"/>
    <lineage>
        <taxon>Bacteria</taxon>
        <taxon>Candidatus Lloydiibacteriota</taxon>
    </lineage>
</organism>
<dbReference type="GO" id="GO:0005737">
    <property type="term" value="C:cytoplasm"/>
    <property type="evidence" value="ECO:0007669"/>
    <property type="project" value="TreeGrafter"/>
</dbReference>
<feature type="compositionally biased region" description="Basic and acidic residues" evidence="1">
    <location>
        <begin position="11"/>
        <end position="28"/>
    </location>
</feature>
<dbReference type="PANTHER" id="PTHR34179:SF1">
    <property type="entry name" value="TUMOR PROTEIN P53-INDUCIBLE PROTEIN 13"/>
    <property type="match status" value="1"/>
</dbReference>
<sequence length="217" mass="24887">MQDESSNKNAYEARKASREAEKADMRQNAKRAEIKATGARGGKTVGWIALVLIIFGGGIWVVENTREPLGDDYSQFYESQGRTHIDVGEHHPEYSSNPPSSGWHYPSPARTGFYDTPIPDEMLVHNLEHGEIWIAYHPRISDTAKDTLRDFADTYVVVAPRESNDADIALVSWTRVDTFNLEENELHETYQKRIEDFIRRYDNRGPENLRGIQHNRL</sequence>
<comment type="caution">
    <text evidence="3">The sequence shown here is derived from an EMBL/GenBank/DDBJ whole genome shotgun (WGS) entry which is preliminary data.</text>
</comment>
<gene>
    <name evidence="3" type="ORF">COW88_01395</name>
</gene>
<dbReference type="PANTHER" id="PTHR34179">
    <property type="entry name" value="TUMOR PROTEIN P53-INDUCIBLE PROTEIN 13"/>
    <property type="match status" value="1"/>
</dbReference>
<evidence type="ECO:0008006" key="5">
    <source>
        <dbReference type="Google" id="ProtNLM"/>
    </source>
</evidence>
<evidence type="ECO:0000256" key="2">
    <source>
        <dbReference type="SAM" id="Phobius"/>
    </source>
</evidence>
<evidence type="ECO:0000256" key="1">
    <source>
        <dbReference type="SAM" id="MobiDB-lite"/>
    </source>
</evidence>
<name>A0A2H0CUG6_9BACT</name>
<reference evidence="3 4" key="1">
    <citation type="submission" date="2017-09" db="EMBL/GenBank/DDBJ databases">
        <title>Depth-based differentiation of microbial function through sediment-hosted aquifers and enrichment of novel symbionts in the deep terrestrial subsurface.</title>
        <authorList>
            <person name="Probst A.J."/>
            <person name="Ladd B."/>
            <person name="Jarett J.K."/>
            <person name="Geller-Mcgrath D.E."/>
            <person name="Sieber C.M."/>
            <person name="Emerson J.B."/>
            <person name="Anantharaman K."/>
            <person name="Thomas B.C."/>
            <person name="Malmstrom R."/>
            <person name="Stieglmeier M."/>
            <person name="Klingl A."/>
            <person name="Woyke T."/>
            <person name="Ryan C.M."/>
            <person name="Banfield J.F."/>
        </authorList>
    </citation>
    <scope>NUCLEOTIDE SEQUENCE [LARGE SCALE GENOMIC DNA]</scope>
    <source>
        <strain evidence="3">CG22_combo_CG10-13_8_21_14_all_47_15</strain>
    </source>
</reference>
<keyword evidence="2" id="KW-0812">Transmembrane</keyword>
<accession>A0A2H0CUG6</accession>
<proteinExistence type="predicted"/>
<evidence type="ECO:0000313" key="4">
    <source>
        <dbReference type="Proteomes" id="UP000230638"/>
    </source>
</evidence>
<feature type="region of interest" description="Disordered" evidence="1">
    <location>
        <begin position="1"/>
        <end position="28"/>
    </location>
</feature>